<keyword evidence="6" id="KW-0862">Zinc</keyword>
<dbReference type="PROSITE" id="PS50016">
    <property type="entry name" value="ZF_PHD_2"/>
    <property type="match status" value="1"/>
</dbReference>
<organism evidence="15 16">
    <name type="scientific">Varroa destructor</name>
    <name type="common">Honeybee mite</name>
    <dbReference type="NCBI Taxonomy" id="109461"/>
    <lineage>
        <taxon>Eukaryota</taxon>
        <taxon>Metazoa</taxon>
        <taxon>Ecdysozoa</taxon>
        <taxon>Arthropoda</taxon>
        <taxon>Chelicerata</taxon>
        <taxon>Arachnida</taxon>
        <taxon>Acari</taxon>
        <taxon>Parasitiformes</taxon>
        <taxon>Mesostigmata</taxon>
        <taxon>Gamasina</taxon>
        <taxon>Dermanyssoidea</taxon>
        <taxon>Varroidae</taxon>
        <taxon>Varroa</taxon>
    </lineage>
</organism>
<feature type="region of interest" description="Disordered" evidence="11">
    <location>
        <begin position="1"/>
        <end position="31"/>
    </location>
</feature>
<comment type="similarity">
    <text evidence="2">Belongs to the NFX1 family.</text>
</comment>
<evidence type="ECO:0000256" key="5">
    <source>
        <dbReference type="ARBA" id="ARBA00022771"/>
    </source>
</evidence>
<keyword evidence="16" id="KW-1185">Reference proteome</keyword>
<protein>
    <recommendedName>
        <fullName evidence="17">Shuttle craft</fullName>
    </recommendedName>
</protein>
<dbReference type="Pfam" id="PF01422">
    <property type="entry name" value="zf-NF-X1"/>
    <property type="match status" value="7"/>
</dbReference>
<evidence type="ECO:0000256" key="3">
    <source>
        <dbReference type="ARBA" id="ARBA00022723"/>
    </source>
</evidence>
<keyword evidence="5 10" id="KW-0863">Zinc-finger</keyword>
<dbReference type="GO" id="GO:0000977">
    <property type="term" value="F:RNA polymerase II transcription regulatory region sequence-specific DNA binding"/>
    <property type="evidence" value="ECO:0007669"/>
    <property type="project" value="TreeGrafter"/>
</dbReference>
<evidence type="ECO:0000313" key="15">
    <source>
        <dbReference type="EnsemblMetazoa" id="XP_022662440"/>
    </source>
</evidence>
<evidence type="ECO:0008006" key="17">
    <source>
        <dbReference type="Google" id="ProtNLM"/>
    </source>
</evidence>
<keyword evidence="3" id="KW-0479">Metal-binding</keyword>
<dbReference type="GO" id="GO:0000122">
    <property type="term" value="P:negative regulation of transcription by RNA polymerase II"/>
    <property type="evidence" value="ECO:0007669"/>
    <property type="project" value="TreeGrafter"/>
</dbReference>
<dbReference type="SUPFAM" id="SSF82708">
    <property type="entry name" value="R3H domain"/>
    <property type="match status" value="1"/>
</dbReference>
<evidence type="ECO:0000256" key="2">
    <source>
        <dbReference type="ARBA" id="ARBA00007269"/>
    </source>
</evidence>
<sequence length="1015" mass="113672">MSAESSSASGNLSKETPANGTHRDCRSRQRYDYNDQLDRGCNSALQLRHGNFSTSARHREASQNDDRLCDQGRSSHLNKNWRENRAGTTKFAADFIRGPSVGGSGSSNRRLLTKPRDRLFEDYVREPNQPSSQKEKQQLPCSQKGQQQNQQQQQQPPRRDKRMQKDESNDEENATTSRGHVRDRRSGSCAVLREADGANGNTSFQHGFQQSAHSDVDLIQPVLRLNVHAQEFTPAMRAPSAQGACAATQNDTGVTKRTEANGDLVTSNSRLDGFSQNDGRGDTSASVPRTIMLAMSQVRRDPPRSVARKQPIEESKAQKESMEEQLLKDIYDCVICCSRIRATQSIWNCQACFHIFHLRCIAEWAETSLSDDNKTWRCPACQGENSKVPRNYWCFCRKQKNPQPSKMSLPHSCTELCQKSRSCPHKCNKLCHPGRCPPCEASVSKPCQCGKTSKYVKCSSKIALICGQVCGMVLSCAKHECQTVCHPGDCESCKELKDISCFCGKNTKQVLCAEPNDYSCDQICKQMLSCGNHHCEKTCHRNGECGECQLSLLKSCPCGRSSIPNGWDCSKPVPLCDAKCGRKFQDCEHLCEQKCHEGDCPPCPALVKGRRCRCGAVVEEAECGEKVLVCRRRCNKKKTCGRHKCLDECCDKEFHICDLVCGKKLSCGIHSCFTLCHKGICRKCQHVSFDELRCHCGHSVVYPPVPCNTPVPECKQLCAREHRCRHPVTHPCHSEPVCPPCTSLTEKKCHGGHELRRNIPCHLDNVSCGRPCGRPLSCGRHSCDKTCHAGECPTSCEQPCKVPRKCGHPCKLPCHDECPTSTCFTQVEVSCTCGRLVEPRTCHEFQQAVSSIVQQKVRRGEEVNLAKDLSQLSKGILKCVERCAVEERNRRFAEALKINPDAPVFTLSLYSDFVKEEARKNWHFASKVVNKLNDLVELAKNSVQASRSYGFEPMPREQRRFIYELLEVYRCTGQSYDQEPKRNIVVTAYKDKSVIPSMSLASAIGIVNPIPLWKM</sequence>
<feature type="region of interest" description="Disordered" evidence="11">
    <location>
        <begin position="238"/>
        <end position="285"/>
    </location>
</feature>
<dbReference type="EnsemblMetazoa" id="XM_022806706">
    <property type="protein sequence ID" value="XP_022662441"/>
    <property type="gene ID" value="LOC111250849"/>
</dbReference>
<feature type="domain" description="PHD-type" evidence="12">
    <location>
        <begin position="330"/>
        <end position="384"/>
    </location>
</feature>
<dbReference type="InterPro" id="IPR034078">
    <property type="entry name" value="NFX1_fam"/>
</dbReference>
<feature type="compositionally biased region" description="Low complexity" evidence="11">
    <location>
        <begin position="146"/>
        <end position="155"/>
    </location>
</feature>
<dbReference type="SMART" id="SM00393">
    <property type="entry name" value="R3H"/>
    <property type="match status" value="1"/>
</dbReference>
<keyword evidence="7" id="KW-0805">Transcription regulation</keyword>
<evidence type="ECO:0000256" key="8">
    <source>
        <dbReference type="ARBA" id="ARBA00023163"/>
    </source>
</evidence>
<dbReference type="Pfam" id="PF01424">
    <property type="entry name" value="R3H"/>
    <property type="match status" value="1"/>
</dbReference>
<feature type="compositionally biased region" description="Polar residues" evidence="11">
    <location>
        <begin position="264"/>
        <end position="285"/>
    </location>
</feature>
<dbReference type="InterPro" id="IPR036867">
    <property type="entry name" value="R3H_dom_sf"/>
</dbReference>
<dbReference type="Proteomes" id="UP000594260">
    <property type="component" value="Unplaced"/>
</dbReference>
<dbReference type="OMA" id="KCAAVCH"/>
<keyword evidence="9" id="KW-0539">Nucleus</keyword>
<dbReference type="Gene3D" id="3.30.1370.50">
    <property type="entry name" value="R3H-like domain"/>
    <property type="match status" value="1"/>
</dbReference>
<feature type="domain" description="R3H" evidence="14">
    <location>
        <begin position="925"/>
        <end position="990"/>
    </location>
</feature>
<dbReference type="SMART" id="SM00438">
    <property type="entry name" value="ZnF_NFX"/>
    <property type="match status" value="9"/>
</dbReference>
<evidence type="ECO:0000259" key="12">
    <source>
        <dbReference type="PROSITE" id="PS50016"/>
    </source>
</evidence>
<feature type="compositionally biased region" description="Polar residues" evidence="11">
    <location>
        <begin position="10"/>
        <end position="19"/>
    </location>
</feature>
<dbReference type="FunCoup" id="A0A7M7K6Z6">
    <property type="interactions" value="2344"/>
</dbReference>
<evidence type="ECO:0000256" key="7">
    <source>
        <dbReference type="ARBA" id="ARBA00023015"/>
    </source>
</evidence>
<dbReference type="RefSeq" id="XP_022662440.1">
    <property type="nucleotide sequence ID" value="XM_022806705.1"/>
</dbReference>
<feature type="region of interest" description="Disordered" evidence="11">
    <location>
        <begin position="95"/>
        <end position="187"/>
    </location>
</feature>
<dbReference type="InterPro" id="IPR001841">
    <property type="entry name" value="Znf_RING"/>
</dbReference>
<reference evidence="15" key="1">
    <citation type="submission" date="2021-01" db="UniProtKB">
        <authorList>
            <consortium name="EnsemblMetazoa"/>
        </authorList>
    </citation>
    <scope>IDENTIFICATION</scope>
</reference>
<keyword evidence="8" id="KW-0804">Transcription</keyword>
<name>A0A7M7K6Z6_VARDE</name>
<evidence type="ECO:0000256" key="6">
    <source>
        <dbReference type="ARBA" id="ARBA00022833"/>
    </source>
</evidence>
<feature type="region of interest" description="Disordered" evidence="11">
    <location>
        <begin position="52"/>
        <end position="74"/>
    </location>
</feature>
<dbReference type="GO" id="GO:0000981">
    <property type="term" value="F:DNA-binding transcription factor activity, RNA polymerase II-specific"/>
    <property type="evidence" value="ECO:0007669"/>
    <property type="project" value="TreeGrafter"/>
</dbReference>
<dbReference type="CDD" id="cd06008">
    <property type="entry name" value="NF-X1-zinc-finger"/>
    <property type="match status" value="6"/>
</dbReference>
<dbReference type="InterPro" id="IPR019787">
    <property type="entry name" value="Znf_PHD-finger"/>
</dbReference>
<evidence type="ECO:0000256" key="4">
    <source>
        <dbReference type="ARBA" id="ARBA00022737"/>
    </source>
</evidence>
<dbReference type="PANTHER" id="PTHR12360">
    <property type="entry name" value="NUCLEAR TRANSCRIPTION FACTOR, X-BOX BINDING 1 NFX1"/>
    <property type="match status" value="1"/>
</dbReference>
<dbReference type="PANTHER" id="PTHR12360:SF12">
    <property type="entry name" value="TRANSCRIPTIONAL REPRESSOR NF-X1"/>
    <property type="match status" value="1"/>
</dbReference>
<dbReference type="KEGG" id="vde:111250849"/>
<evidence type="ECO:0000256" key="11">
    <source>
        <dbReference type="SAM" id="MobiDB-lite"/>
    </source>
</evidence>
<dbReference type="GO" id="GO:0008270">
    <property type="term" value="F:zinc ion binding"/>
    <property type="evidence" value="ECO:0007669"/>
    <property type="project" value="UniProtKB-KW"/>
</dbReference>
<accession>A0A7M7K6Z6</accession>
<feature type="compositionally biased region" description="Basic and acidic residues" evidence="11">
    <location>
        <begin position="57"/>
        <end position="70"/>
    </location>
</feature>
<evidence type="ECO:0000256" key="9">
    <source>
        <dbReference type="ARBA" id="ARBA00023242"/>
    </source>
</evidence>
<evidence type="ECO:0000259" key="14">
    <source>
        <dbReference type="PROSITE" id="PS51061"/>
    </source>
</evidence>
<comment type="subcellular location">
    <subcellularLocation>
        <location evidence="1">Nucleus</location>
    </subcellularLocation>
</comment>
<proteinExistence type="inferred from homology"/>
<feature type="domain" description="RING-type" evidence="13">
    <location>
        <begin position="333"/>
        <end position="382"/>
    </location>
</feature>
<dbReference type="GeneID" id="111250849"/>
<feature type="compositionally biased region" description="Basic and acidic residues" evidence="11">
    <location>
        <begin position="310"/>
        <end position="320"/>
    </location>
</feature>
<dbReference type="PROSITE" id="PS51061">
    <property type="entry name" value="R3H"/>
    <property type="match status" value="1"/>
</dbReference>
<dbReference type="PROSITE" id="PS50089">
    <property type="entry name" value="ZF_RING_2"/>
    <property type="match status" value="1"/>
</dbReference>
<dbReference type="RefSeq" id="XP_022662441.1">
    <property type="nucleotide sequence ID" value="XM_022806706.1"/>
</dbReference>
<evidence type="ECO:0000256" key="10">
    <source>
        <dbReference type="PROSITE-ProRule" id="PRU00175"/>
    </source>
</evidence>
<feature type="compositionally biased region" description="Basic and acidic residues" evidence="11">
    <location>
        <begin position="114"/>
        <end position="125"/>
    </location>
</feature>
<keyword evidence="4" id="KW-0677">Repeat</keyword>
<dbReference type="InterPro" id="IPR000967">
    <property type="entry name" value="Znf_NFX1"/>
</dbReference>
<dbReference type="InterPro" id="IPR001374">
    <property type="entry name" value="R3H_dom"/>
</dbReference>
<dbReference type="EnsemblMetazoa" id="XM_022806705">
    <property type="protein sequence ID" value="XP_022662440"/>
    <property type="gene ID" value="LOC111250849"/>
</dbReference>
<evidence type="ECO:0000313" key="16">
    <source>
        <dbReference type="Proteomes" id="UP000594260"/>
    </source>
</evidence>
<dbReference type="GO" id="GO:0005634">
    <property type="term" value="C:nucleus"/>
    <property type="evidence" value="ECO:0007669"/>
    <property type="project" value="UniProtKB-SubCell"/>
</dbReference>
<evidence type="ECO:0000256" key="1">
    <source>
        <dbReference type="ARBA" id="ARBA00004123"/>
    </source>
</evidence>
<dbReference type="OrthoDB" id="6512771at2759"/>
<feature type="compositionally biased region" description="Basic and acidic residues" evidence="11">
    <location>
        <begin position="21"/>
        <end position="31"/>
    </location>
</feature>
<feature type="region of interest" description="Disordered" evidence="11">
    <location>
        <begin position="298"/>
        <end position="320"/>
    </location>
</feature>
<dbReference type="SUPFAM" id="SSF57850">
    <property type="entry name" value="RING/U-box"/>
    <property type="match status" value="1"/>
</dbReference>
<dbReference type="AlphaFoldDB" id="A0A7M7K6Z6"/>
<evidence type="ECO:0000259" key="13">
    <source>
        <dbReference type="PROSITE" id="PS50089"/>
    </source>
</evidence>
<dbReference type="InParanoid" id="A0A7M7K6Z6"/>